<keyword evidence="14" id="KW-1185">Reference proteome</keyword>
<dbReference type="InterPro" id="IPR042522">
    <property type="entry name" value="Atg7_N_1"/>
</dbReference>
<dbReference type="GO" id="GO:0000407">
    <property type="term" value="C:phagophore assembly site"/>
    <property type="evidence" value="ECO:0007669"/>
    <property type="project" value="TreeGrafter"/>
</dbReference>
<accession>A0A2V0NTN3</accession>
<feature type="compositionally biased region" description="Gly residues" evidence="10">
    <location>
        <begin position="617"/>
        <end position="629"/>
    </location>
</feature>
<evidence type="ECO:0000259" key="12">
    <source>
        <dbReference type="Pfam" id="PF16420"/>
    </source>
</evidence>
<evidence type="ECO:0000256" key="4">
    <source>
        <dbReference type="ARBA" id="ARBA00022448"/>
    </source>
</evidence>
<evidence type="ECO:0000256" key="6">
    <source>
        <dbReference type="ARBA" id="ARBA00023006"/>
    </source>
</evidence>
<dbReference type="InterPro" id="IPR032197">
    <property type="entry name" value="Atg7_N"/>
</dbReference>
<evidence type="ECO:0000313" key="14">
    <source>
        <dbReference type="Proteomes" id="UP000247498"/>
    </source>
</evidence>
<protein>
    <recommendedName>
        <fullName evidence="2">Ubiquitin-like modifier-activating enzyme ATG7</fullName>
    </recommendedName>
    <alternativeName>
        <fullName evidence="7 9">ATG12-activating enzyme E1 ATG7</fullName>
    </alternativeName>
    <alternativeName>
        <fullName evidence="8">Autophagy-related protein 7</fullName>
    </alternativeName>
    <alternativeName>
        <fullName evidence="3">Ubiquitin-like modifier-activating enzyme atg7</fullName>
    </alternativeName>
</protein>
<dbReference type="FunCoup" id="A0A2V0NTN3">
    <property type="interactions" value="1541"/>
</dbReference>
<feature type="region of interest" description="Disordered" evidence="10">
    <location>
        <begin position="615"/>
        <end position="635"/>
    </location>
</feature>
<feature type="compositionally biased region" description="Acidic residues" evidence="10">
    <location>
        <begin position="722"/>
        <end position="733"/>
    </location>
</feature>
<dbReference type="Gene3D" id="3.40.140.70">
    <property type="entry name" value="Ubiquitin-like modifier-activating enzyme ATG7 N-terminal domain"/>
    <property type="match status" value="1"/>
</dbReference>
<dbReference type="GO" id="GO:0006995">
    <property type="term" value="P:cellular response to nitrogen starvation"/>
    <property type="evidence" value="ECO:0007669"/>
    <property type="project" value="TreeGrafter"/>
</dbReference>
<comment type="caution">
    <text evidence="13">The sequence shown here is derived from an EMBL/GenBank/DDBJ whole genome shotgun (WGS) entry which is preliminary data.</text>
</comment>
<dbReference type="GO" id="GO:0032446">
    <property type="term" value="P:protein modification by small protein conjugation"/>
    <property type="evidence" value="ECO:0007669"/>
    <property type="project" value="TreeGrafter"/>
</dbReference>
<feature type="domain" description="THIF-type NAD/FAD binding fold" evidence="11">
    <location>
        <begin position="363"/>
        <end position="608"/>
    </location>
</feature>
<proteinExistence type="inferred from homology"/>
<keyword evidence="6" id="KW-0072">Autophagy</keyword>
<evidence type="ECO:0000256" key="7">
    <source>
        <dbReference type="ARBA" id="ARBA00029897"/>
    </source>
</evidence>
<dbReference type="InterPro" id="IPR042523">
    <property type="entry name" value="Atg7_N_2"/>
</dbReference>
<dbReference type="GO" id="GO:0019778">
    <property type="term" value="F:Atg12 activating enzyme activity"/>
    <property type="evidence" value="ECO:0007669"/>
    <property type="project" value="TreeGrafter"/>
</dbReference>
<dbReference type="InterPro" id="IPR045886">
    <property type="entry name" value="ThiF/MoeB/HesA"/>
</dbReference>
<dbReference type="GO" id="GO:0015031">
    <property type="term" value="P:protein transport"/>
    <property type="evidence" value="ECO:0007669"/>
    <property type="project" value="UniProtKB-KW"/>
</dbReference>
<dbReference type="Gene3D" id="3.40.140.100">
    <property type="entry name" value="Ubiquitin-like modifier-activating enzyme ATG7 C-terminal domain"/>
    <property type="match status" value="1"/>
</dbReference>
<evidence type="ECO:0000256" key="3">
    <source>
        <dbReference type="ARBA" id="ARBA00018730"/>
    </source>
</evidence>
<dbReference type="GO" id="GO:0034727">
    <property type="term" value="P:piecemeal microautophagy of the nucleus"/>
    <property type="evidence" value="ECO:0007669"/>
    <property type="project" value="TreeGrafter"/>
</dbReference>
<sequence length="733" mass="74743">MAGSAELLKFCAMESCVDPSFWSGLASRKLDEYQLSEAPVEITGYLTASRHTEVPSQLLLTGSSFEGPGARSSQGSHALPGRLVNFNTQENFARADAKGQMREAAARIWADIRSGAAEADPSLLSRFFVLAFGDLKRYDFTYWFAFPALKPPAPFTQLACTPLSEWAPGGAAERIAAAADAWRGLSPGAAAAAAAGSLPPPPFCLLSVAAAGGEARALPLAEWEAGGGAAAAGAGPDGAAGAGPRLLVCMSDPSHLASVPGWPLRNLLLLAAARWRARRLSVLCVRDARGRCDAARSFVVDVNLPELPDGWGDAAGDAAAGAPDAVGWETNVVGRLAPRRVDLSNLMSPAALAEQAVDLNLRLMRWRAAPSLDIAALASARCLLLGAGTLGCAVARTLLAWGVRGVTFVDCGRVAFSNPVRQSLFVFNDCLGGGLPKAPAAAEALRAVFPSVSSKGVTMRIPMPGHPPENAAAAAAAEADVRALDELISDHDAVFLLTDSRESRWLPTMLAAARRKVAITAALGFDGFVVMRHGAPPAGDAAGPSAGADAAVPAGRRLGCYFCNDVVAPANSAVDRTLDQQCTVARPGLAPIAGALAVELLAALLQHPAGVDAPAPGAGGAGGGGGGEGEAALGPVPHQIRGQLSGFSQVCMTGAAFSQCTACSEAVLSEWRARGPAFVLEAMASPGALEELTGLSQLHAAAAAAEEAAEAAAAATGADGGGGDEEGEDWLEL</sequence>
<feature type="domain" description="Ubiquitin-like modifier-activating enzyme Atg7 N-terminal" evidence="12">
    <location>
        <begin position="8"/>
        <end position="347"/>
    </location>
</feature>
<dbReference type="InterPro" id="IPR000594">
    <property type="entry name" value="ThiF_NAD_FAD-bd"/>
</dbReference>
<dbReference type="OrthoDB" id="338614at2759"/>
<dbReference type="Gene3D" id="3.40.50.720">
    <property type="entry name" value="NAD(P)-binding Rossmann-like Domain"/>
    <property type="match status" value="1"/>
</dbReference>
<evidence type="ECO:0000256" key="2">
    <source>
        <dbReference type="ARBA" id="ARBA00017647"/>
    </source>
</evidence>
<dbReference type="GO" id="GO:0000422">
    <property type="term" value="P:autophagy of mitochondrion"/>
    <property type="evidence" value="ECO:0007669"/>
    <property type="project" value="TreeGrafter"/>
</dbReference>
<dbReference type="PANTHER" id="PTHR10953:SF3">
    <property type="entry name" value="UBIQUITIN-LIKE MODIFIER-ACTIVATING ENZYME ATG7"/>
    <property type="match status" value="1"/>
</dbReference>
<name>A0A2V0NTN3_9CHLO</name>
<evidence type="ECO:0000259" key="11">
    <source>
        <dbReference type="Pfam" id="PF00899"/>
    </source>
</evidence>
<evidence type="ECO:0000256" key="10">
    <source>
        <dbReference type="SAM" id="MobiDB-lite"/>
    </source>
</evidence>
<dbReference type="Proteomes" id="UP000247498">
    <property type="component" value="Unassembled WGS sequence"/>
</dbReference>
<evidence type="ECO:0000256" key="8">
    <source>
        <dbReference type="ARBA" id="ARBA00030242"/>
    </source>
</evidence>
<dbReference type="EMBL" id="BDRX01000021">
    <property type="protein sequence ID" value="GBF90994.1"/>
    <property type="molecule type" value="Genomic_DNA"/>
</dbReference>
<dbReference type="InterPro" id="IPR035985">
    <property type="entry name" value="Ubiquitin-activating_enz"/>
</dbReference>
<dbReference type="InParanoid" id="A0A2V0NTN3"/>
<gene>
    <name evidence="13" type="ORF">Rsub_03849</name>
</gene>
<dbReference type="Pfam" id="PF16420">
    <property type="entry name" value="ATG7_N"/>
    <property type="match status" value="1"/>
</dbReference>
<dbReference type="FunFam" id="3.40.140.70:FF:000001">
    <property type="entry name" value="Ubiquitin-like modifier-activating enzyme atg7"/>
    <property type="match status" value="1"/>
</dbReference>
<dbReference type="SUPFAM" id="SSF69572">
    <property type="entry name" value="Activating enzymes of the ubiquitin-like proteins"/>
    <property type="match status" value="1"/>
</dbReference>
<keyword evidence="5" id="KW-0653">Protein transport</keyword>
<dbReference type="AlphaFoldDB" id="A0A2V0NTN3"/>
<dbReference type="GO" id="GO:0019779">
    <property type="term" value="F:Atg8 activating enzyme activity"/>
    <property type="evidence" value="ECO:0007669"/>
    <property type="project" value="TreeGrafter"/>
</dbReference>
<reference evidence="13 14" key="1">
    <citation type="journal article" date="2018" name="Sci. Rep.">
        <title>Raphidocelis subcapitata (=Pseudokirchneriella subcapitata) provides an insight into genome evolution and environmental adaptations in the Sphaeropleales.</title>
        <authorList>
            <person name="Suzuki S."/>
            <person name="Yamaguchi H."/>
            <person name="Nakajima N."/>
            <person name="Kawachi M."/>
        </authorList>
    </citation>
    <scope>NUCLEOTIDE SEQUENCE [LARGE SCALE GENOMIC DNA]</scope>
    <source>
        <strain evidence="13 14">NIES-35</strain>
    </source>
</reference>
<dbReference type="Pfam" id="PF00899">
    <property type="entry name" value="ThiF"/>
    <property type="match status" value="1"/>
</dbReference>
<organism evidence="13 14">
    <name type="scientific">Raphidocelis subcapitata</name>
    <dbReference type="NCBI Taxonomy" id="307507"/>
    <lineage>
        <taxon>Eukaryota</taxon>
        <taxon>Viridiplantae</taxon>
        <taxon>Chlorophyta</taxon>
        <taxon>core chlorophytes</taxon>
        <taxon>Chlorophyceae</taxon>
        <taxon>CS clade</taxon>
        <taxon>Sphaeropleales</taxon>
        <taxon>Selenastraceae</taxon>
        <taxon>Raphidocelis</taxon>
    </lineage>
</organism>
<dbReference type="FunFam" id="3.40.50.720:FF:000243">
    <property type="entry name" value="Ubiquitin-like modifier-activating enzyme ATG7"/>
    <property type="match status" value="1"/>
</dbReference>
<comment type="similarity">
    <text evidence="1">Belongs to the ATG7 family.</text>
</comment>
<evidence type="ECO:0000256" key="5">
    <source>
        <dbReference type="ARBA" id="ARBA00022927"/>
    </source>
</evidence>
<dbReference type="PANTHER" id="PTHR10953">
    <property type="entry name" value="UBIQUITIN-ACTIVATING ENZYME E1"/>
    <property type="match status" value="1"/>
</dbReference>
<keyword evidence="4" id="KW-0813">Transport</keyword>
<dbReference type="STRING" id="307507.A0A2V0NTN3"/>
<dbReference type="GO" id="GO:0000045">
    <property type="term" value="P:autophagosome assembly"/>
    <property type="evidence" value="ECO:0007669"/>
    <property type="project" value="TreeGrafter"/>
</dbReference>
<evidence type="ECO:0000256" key="9">
    <source>
        <dbReference type="ARBA" id="ARBA00032823"/>
    </source>
</evidence>
<evidence type="ECO:0000256" key="1">
    <source>
        <dbReference type="ARBA" id="ARBA00010931"/>
    </source>
</evidence>
<feature type="region of interest" description="Disordered" evidence="10">
    <location>
        <begin position="709"/>
        <end position="733"/>
    </location>
</feature>
<evidence type="ECO:0000313" key="13">
    <source>
        <dbReference type="EMBL" id="GBF90994.1"/>
    </source>
</evidence>